<feature type="repeat" description="RCC1" evidence="1">
    <location>
        <begin position="36"/>
        <end position="87"/>
    </location>
</feature>
<keyword evidence="4" id="KW-1185">Reference proteome</keyword>
<gene>
    <name evidence="3" type="ORF">NP493_1407g00030</name>
</gene>
<dbReference type="Pfam" id="PF00415">
    <property type="entry name" value="RCC1"/>
    <property type="match status" value="3"/>
</dbReference>
<dbReference type="PRINTS" id="PR00633">
    <property type="entry name" value="RCCNDNSATION"/>
</dbReference>
<dbReference type="Gene3D" id="2.130.10.30">
    <property type="entry name" value="Regulator of chromosome condensation 1/beta-lactamase-inhibitor protein II"/>
    <property type="match status" value="2"/>
</dbReference>
<dbReference type="InterPro" id="IPR009091">
    <property type="entry name" value="RCC1/BLIP-II"/>
</dbReference>
<dbReference type="InterPro" id="IPR000408">
    <property type="entry name" value="Reg_chr_condens"/>
</dbReference>
<sequence>MNNQDGGCILRPISLRQHIKSVSCGKEHVLLLSRIGIVMSMGIGSRGQLGHGDTENQSEPKVIEAIEAVTMVTVSAGGWHSVALSDIGDLYVWGWNESGQLGLPCRTVQDHRSAAVGKSMSAEEDRCSPPPTHCSDSARSMVSTGRECNLTAADESGKREVIHPPDNSSHVDSEDEYVNLQTIPVAMDFPCATEEQEVMVSKVSCGSRHTAVVTETGALWTWGWNGYGQLGLGDTNSRDMPTRVDGHFSDVQDVHCGYWTTIVVAKEN</sequence>
<dbReference type="PROSITE" id="PS50012">
    <property type="entry name" value="RCC1_3"/>
    <property type="match status" value="2"/>
</dbReference>
<name>A0AAD9K4L1_RIDPI</name>
<evidence type="ECO:0000313" key="4">
    <source>
        <dbReference type="Proteomes" id="UP001209878"/>
    </source>
</evidence>
<dbReference type="EMBL" id="JAODUO010001404">
    <property type="protein sequence ID" value="KAK2164654.1"/>
    <property type="molecule type" value="Genomic_DNA"/>
</dbReference>
<comment type="caution">
    <text evidence="3">The sequence shown here is derived from an EMBL/GenBank/DDBJ whole genome shotgun (WGS) entry which is preliminary data.</text>
</comment>
<feature type="region of interest" description="Disordered" evidence="2">
    <location>
        <begin position="119"/>
        <end position="139"/>
    </location>
</feature>
<proteinExistence type="predicted"/>
<dbReference type="AlphaFoldDB" id="A0AAD9K4L1"/>
<dbReference type="SUPFAM" id="SSF50985">
    <property type="entry name" value="RCC1/BLIP-II"/>
    <property type="match status" value="1"/>
</dbReference>
<feature type="repeat" description="RCC1" evidence="1">
    <location>
        <begin position="217"/>
        <end position="267"/>
    </location>
</feature>
<accession>A0AAD9K4L1</accession>
<dbReference type="PANTHER" id="PTHR46849">
    <property type="entry name" value="RCC1 DOMAIN-CONTAINING PROTEIN 1"/>
    <property type="match status" value="1"/>
</dbReference>
<dbReference type="Proteomes" id="UP001209878">
    <property type="component" value="Unassembled WGS sequence"/>
</dbReference>
<dbReference type="PANTHER" id="PTHR46849:SF1">
    <property type="entry name" value="RCC1 DOMAIN-CONTAINING PROTEIN 1"/>
    <property type="match status" value="1"/>
</dbReference>
<evidence type="ECO:0000256" key="2">
    <source>
        <dbReference type="SAM" id="MobiDB-lite"/>
    </source>
</evidence>
<evidence type="ECO:0000313" key="3">
    <source>
        <dbReference type="EMBL" id="KAK2164654.1"/>
    </source>
</evidence>
<dbReference type="InterPro" id="IPR052830">
    <property type="entry name" value="RCC1_domain-containing"/>
</dbReference>
<reference evidence="3" key="1">
    <citation type="journal article" date="2023" name="Mol. Biol. Evol.">
        <title>Third-Generation Sequencing Reveals the Adaptive Role of the Epigenome in Three Deep-Sea Polychaetes.</title>
        <authorList>
            <person name="Perez M."/>
            <person name="Aroh O."/>
            <person name="Sun Y."/>
            <person name="Lan Y."/>
            <person name="Juniper S.K."/>
            <person name="Young C.R."/>
            <person name="Angers B."/>
            <person name="Qian P.Y."/>
        </authorList>
    </citation>
    <scope>NUCLEOTIDE SEQUENCE</scope>
    <source>
        <strain evidence="3">R07B-5</strain>
    </source>
</reference>
<dbReference type="PROSITE" id="PS00626">
    <property type="entry name" value="RCC1_2"/>
    <property type="match status" value="2"/>
</dbReference>
<protein>
    <submittedName>
        <fullName evidence="3">Uncharacterized protein</fullName>
    </submittedName>
</protein>
<organism evidence="3 4">
    <name type="scientific">Ridgeia piscesae</name>
    <name type="common">Tubeworm</name>
    <dbReference type="NCBI Taxonomy" id="27915"/>
    <lineage>
        <taxon>Eukaryota</taxon>
        <taxon>Metazoa</taxon>
        <taxon>Spiralia</taxon>
        <taxon>Lophotrochozoa</taxon>
        <taxon>Annelida</taxon>
        <taxon>Polychaeta</taxon>
        <taxon>Sedentaria</taxon>
        <taxon>Canalipalpata</taxon>
        <taxon>Sabellida</taxon>
        <taxon>Siboglinidae</taxon>
        <taxon>Ridgeia</taxon>
    </lineage>
</organism>
<evidence type="ECO:0000256" key="1">
    <source>
        <dbReference type="PROSITE-ProRule" id="PRU00235"/>
    </source>
</evidence>